<evidence type="ECO:0000313" key="2">
    <source>
        <dbReference type="Proteomes" id="UP000450917"/>
    </source>
</evidence>
<proteinExistence type="predicted"/>
<dbReference type="RefSeq" id="WP_155613812.1">
    <property type="nucleotide sequence ID" value="NZ_WNZX01000001.1"/>
</dbReference>
<accession>A0A7X2Z6K3</accession>
<sequence>MIQHRIPFQFLVQEGRLTGPLLEDKESFMRQWQARSVQVTITGHPESSLIVITDLADTIEAMLPADASYEWEFIASVLSEPHQFIAEITVYP</sequence>
<reference evidence="1 2" key="1">
    <citation type="submission" date="2019-11" db="EMBL/GenBank/DDBJ databases">
        <title>Draft genome sequences of five Paenibacillus species of dairy origin.</title>
        <authorList>
            <person name="Olajide A.M."/>
            <person name="Chen S."/>
            <person name="Lapointe G."/>
        </authorList>
    </citation>
    <scope>NUCLEOTIDE SEQUENCE [LARGE SCALE GENOMIC DNA]</scope>
    <source>
        <strain evidence="1 2">2CS3</strain>
    </source>
</reference>
<keyword evidence="2" id="KW-1185">Reference proteome</keyword>
<organism evidence="1 2">
    <name type="scientific">Paenibacillus validus</name>
    <dbReference type="NCBI Taxonomy" id="44253"/>
    <lineage>
        <taxon>Bacteria</taxon>
        <taxon>Bacillati</taxon>
        <taxon>Bacillota</taxon>
        <taxon>Bacilli</taxon>
        <taxon>Bacillales</taxon>
        <taxon>Paenibacillaceae</taxon>
        <taxon>Paenibacillus</taxon>
    </lineage>
</organism>
<dbReference type="EMBL" id="WNZX01000001">
    <property type="protein sequence ID" value="MUG69298.1"/>
    <property type="molecule type" value="Genomic_DNA"/>
</dbReference>
<gene>
    <name evidence="1" type="ORF">GNP93_01280</name>
</gene>
<name>A0A7X2Z6K3_9BACL</name>
<evidence type="ECO:0000313" key="1">
    <source>
        <dbReference type="EMBL" id="MUG69298.1"/>
    </source>
</evidence>
<protein>
    <submittedName>
        <fullName evidence="1">Uncharacterized protein</fullName>
    </submittedName>
</protein>
<comment type="caution">
    <text evidence="1">The sequence shown here is derived from an EMBL/GenBank/DDBJ whole genome shotgun (WGS) entry which is preliminary data.</text>
</comment>
<dbReference type="AlphaFoldDB" id="A0A7X2Z6K3"/>
<dbReference type="Proteomes" id="UP000450917">
    <property type="component" value="Unassembled WGS sequence"/>
</dbReference>